<gene>
    <name evidence="3" type="ORF">AMD01_02805</name>
</gene>
<reference evidence="4" key="1">
    <citation type="submission" date="2015-08" db="EMBL/GenBank/DDBJ databases">
        <title>Fjat-14210 dsm16467.</title>
        <authorList>
            <person name="Liu B."/>
            <person name="Wang J."/>
            <person name="Zhu Y."/>
            <person name="Liu G."/>
            <person name="Chen Q."/>
            <person name="Chen Z."/>
            <person name="Lan J."/>
            <person name="Che J."/>
            <person name="Ge C."/>
            <person name="Shi H."/>
            <person name="Pan Z."/>
            <person name="Liu X."/>
        </authorList>
    </citation>
    <scope>NUCLEOTIDE SEQUENCE [LARGE SCALE GENOMIC DNA]</scope>
    <source>
        <strain evidence="4">DSM 16467</strain>
    </source>
</reference>
<dbReference type="EMBL" id="LILC01000002">
    <property type="protein sequence ID" value="KOO50689.1"/>
    <property type="molecule type" value="Genomic_DNA"/>
</dbReference>
<dbReference type="PANTHER" id="PTHR43054:SF1">
    <property type="entry name" value="SCYLLO-INOSITOL 2-DEHYDROGENASE (NADP(+)) IOLU"/>
    <property type="match status" value="1"/>
</dbReference>
<dbReference type="PATRIC" id="fig|284581.3.peg.839"/>
<comment type="caution">
    <text evidence="3">The sequence shown here is derived from an EMBL/GenBank/DDBJ whole genome shotgun (WGS) entry which is preliminary data.</text>
</comment>
<organism evidence="3 4">
    <name type="scientific">Priestia koreensis</name>
    <dbReference type="NCBI Taxonomy" id="284581"/>
    <lineage>
        <taxon>Bacteria</taxon>
        <taxon>Bacillati</taxon>
        <taxon>Bacillota</taxon>
        <taxon>Bacilli</taxon>
        <taxon>Bacillales</taxon>
        <taxon>Bacillaceae</taxon>
        <taxon>Priestia</taxon>
    </lineage>
</organism>
<dbReference type="OrthoDB" id="9815825at2"/>
<evidence type="ECO:0000313" key="3">
    <source>
        <dbReference type="EMBL" id="KOO50689.1"/>
    </source>
</evidence>
<keyword evidence="4" id="KW-1185">Reference proteome</keyword>
<dbReference type="InterPro" id="IPR036291">
    <property type="entry name" value="NAD(P)-bd_dom_sf"/>
</dbReference>
<proteinExistence type="predicted"/>
<protein>
    <submittedName>
        <fullName evidence="3">Oxidoreductase</fullName>
    </submittedName>
</protein>
<dbReference type="InterPro" id="IPR000683">
    <property type="entry name" value="Gfo/Idh/MocA-like_OxRdtase_N"/>
</dbReference>
<dbReference type="InterPro" id="IPR055170">
    <property type="entry name" value="GFO_IDH_MocA-like_dom"/>
</dbReference>
<dbReference type="Pfam" id="PF01408">
    <property type="entry name" value="GFO_IDH_MocA"/>
    <property type="match status" value="1"/>
</dbReference>
<dbReference type="AlphaFoldDB" id="A0A0M0LI03"/>
<name>A0A0M0LI03_9BACI</name>
<dbReference type="SUPFAM" id="SSF51735">
    <property type="entry name" value="NAD(P)-binding Rossmann-fold domains"/>
    <property type="match status" value="1"/>
</dbReference>
<dbReference type="Pfam" id="PF22725">
    <property type="entry name" value="GFO_IDH_MocA_C3"/>
    <property type="match status" value="1"/>
</dbReference>
<feature type="domain" description="GFO/IDH/MocA-like oxidoreductase" evidence="2">
    <location>
        <begin position="140"/>
        <end position="247"/>
    </location>
</feature>
<dbReference type="Proteomes" id="UP000037558">
    <property type="component" value="Unassembled WGS sequence"/>
</dbReference>
<accession>A0A0M0LI03</accession>
<dbReference type="SUPFAM" id="SSF55347">
    <property type="entry name" value="Glyceraldehyde-3-phosphate dehydrogenase-like, C-terminal domain"/>
    <property type="match status" value="1"/>
</dbReference>
<evidence type="ECO:0000259" key="1">
    <source>
        <dbReference type="Pfam" id="PF01408"/>
    </source>
</evidence>
<dbReference type="RefSeq" id="WP_053399859.1">
    <property type="nucleotide sequence ID" value="NZ_JBBCZF010000005.1"/>
</dbReference>
<dbReference type="Gene3D" id="3.40.50.720">
    <property type="entry name" value="NAD(P)-binding Rossmann-like Domain"/>
    <property type="match status" value="1"/>
</dbReference>
<dbReference type="Gene3D" id="3.30.360.10">
    <property type="entry name" value="Dihydrodipicolinate Reductase, domain 2"/>
    <property type="match status" value="1"/>
</dbReference>
<dbReference type="GO" id="GO:0000166">
    <property type="term" value="F:nucleotide binding"/>
    <property type="evidence" value="ECO:0007669"/>
    <property type="project" value="InterPro"/>
</dbReference>
<feature type="domain" description="Gfo/Idh/MocA-like oxidoreductase N-terminal" evidence="1">
    <location>
        <begin position="2"/>
        <end position="119"/>
    </location>
</feature>
<evidence type="ECO:0000259" key="2">
    <source>
        <dbReference type="Pfam" id="PF22725"/>
    </source>
</evidence>
<dbReference type="PANTHER" id="PTHR43054">
    <property type="match status" value="1"/>
</dbReference>
<evidence type="ECO:0000313" key="4">
    <source>
        <dbReference type="Proteomes" id="UP000037558"/>
    </source>
</evidence>
<sequence>MIRFGIVGTNWITDRLLEAASFVEDFQLTAVYSRTEERAKEVREKYRATHLFTSLEEMAKSDVIDAVYIATPNAFHADQAVLFLENGKHVLCEKPLAANEHEVSRMITCAKQNRVVLMEAMKSTLLPNFKVIQEHIHKVGPIRKYVASYCQYSSRYDKYKEGIVLNAFKPELANGALMDLGVYCLYPLITLFGEPEKIEASAFMLESGVDGQGSVLLQYVDRDAVVMYSKITNSYTPTEIQGEHGSMMIDKIHGAEKVEIRYNDGTVEDLTVEQSLPGMYYELAEFVRLVKQGELESPTNSHERSLLTMRTMDAIRRKIGLVYPNDML</sequence>
<dbReference type="STRING" id="284581.AMD01_02805"/>